<accession>A0A6C0L404</accession>
<keyword evidence="2" id="KW-1133">Transmembrane helix</keyword>
<protein>
    <submittedName>
        <fullName evidence="3">Uncharacterized protein</fullName>
    </submittedName>
</protein>
<keyword evidence="2" id="KW-0472">Membrane</keyword>
<organism evidence="3">
    <name type="scientific">viral metagenome</name>
    <dbReference type="NCBI Taxonomy" id="1070528"/>
    <lineage>
        <taxon>unclassified sequences</taxon>
        <taxon>metagenomes</taxon>
        <taxon>organismal metagenomes</taxon>
    </lineage>
</organism>
<feature type="coiled-coil region" evidence="1">
    <location>
        <begin position="59"/>
        <end position="111"/>
    </location>
</feature>
<evidence type="ECO:0000256" key="1">
    <source>
        <dbReference type="SAM" id="Coils"/>
    </source>
</evidence>
<keyword evidence="1" id="KW-0175">Coiled coil</keyword>
<feature type="transmembrane region" description="Helical" evidence="2">
    <location>
        <begin position="159"/>
        <end position="178"/>
    </location>
</feature>
<feature type="transmembrane region" description="Helical" evidence="2">
    <location>
        <begin position="119"/>
        <end position="139"/>
    </location>
</feature>
<name>A0A6C0L404_9ZZZZ</name>
<dbReference type="AlphaFoldDB" id="A0A6C0L404"/>
<proteinExistence type="predicted"/>
<keyword evidence="2" id="KW-0812">Transmembrane</keyword>
<evidence type="ECO:0000313" key="3">
    <source>
        <dbReference type="EMBL" id="QHU23547.1"/>
    </source>
</evidence>
<sequence>MGTEINDLMKDITNNKLTNEENTMVDSIINDMNTETQAIPQQHKMPQLTDEERQMLMKQEQHERQMMMERQQMAQQQHQIQQQQHQQHQQMKELQEQQHKMKEENISERIKKLFYDQRGVIITLLLSLFFNTESVDNYLRFKDVPFFYDIQFEKSKMPYVLLKSCIIAILFGVVYYFVK</sequence>
<dbReference type="EMBL" id="MN741032">
    <property type="protein sequence ID" value="QHU23547.1"/>
    <property type="molecule type" value="Genomic_DNA"/>
</dbReference>
<evidence type="ECO:0000256" key="2">
    <source>
        <dbReference type="SAM" id="Phobius"/>
    </source>
</evidence>
<reference evidence="3" key="1">
    <citation type="journal article" date="2020" name="Nature">
        <title>Giant virus diversity and host interactions through global metagenomics.</title>
        <authorList>
            <person name="Schulz F."/>
            <person name="Roux S."/>
            <person name="Paez-Espino D."/>
            <person name="Jungbluth S."/>
            <person name="Walsh D.A."/>
            <person name="Denef V.J."/>
            <person name="McMahon K.D."/>
            <person name="Konstantinidis K.T."/>
            <person name="Eloe-Fadrosh E.A."/>
            <person name="Kyrpides N.C."/>
            <person name="Woyke T."/>
        </authorList>
    </citation>
    <scope>NUCLEOTIDE SEQUENCE</scope>
    <source>
        <strain evidence="3">GVMAG-S-ERX555907-94</strain>
    </source>
</reference>